<dbReference type="PROSITE" id="PS00092">
    <property type="entry name" value="N6_MTASE"/>
    <property type="match status" value="1"/>
</dbReference>
<evidence type="ECO:0000313" key="8">
    <source>
        <dbReference type="Proteomes" id="UP000193307"/>
    </source>
</evidence>
<accession>A0A1Y5S9K3</accession>
<keyword evidence="3 7" id="KW-0489">Methyltransferase</keyword>
<evidence type="ECO:0000256" key="3">
    <source>
        <dbReference type="ARBA" id="ARBA00022603"/>
    </source>
</evidence>
<keyword evidence="8" id="KW-1185">Reference proteome</keyword>
<dbReference type="GO" id="GO:0003676">
    <property type="term" value="F:nucleic acid binding"/>
    <property type="evidence" value="ECO:0007669"/>
    <property type="project" value="InterPro"/>
</dbReference>
<organism evidence="7 8">
    <name type="scientific">Pacificibacter marinus</name>
    <dbReference type="NCBI Taxonomy" id="658057"/>
    <lineage>
        <taxon>Bacteria</taxon>
        <taxon>Pseudomonadati</taxon>
        <taxon>Pseudomonadota</taxon>
        <taxon>Alphaproteobacteria</taxon>
        <taxon>Rhodobacterales</taxon>
        <taxon>Roseobacteraceae</taxon>
        <taxon>Pacificibacter</taxon>
    </lineage>
</organism>
<evidence type="ECO:0000256" key="1">
    <source>
        <dbReference type="ARBA" id="ARBA00022490"/>
    </source>
</evidence>
<evidence type="ECO:0000256" key="4">
    <source>
        <dbReference type="ARBA" id="ARBA00022679"/>
    </source>
</evidence>
<dbReference type="InterPro" id="IPR007848">
    <property type="entry name" value="Small_mtfrase_dom"/>
</dbReference>
<dbReference type="RefSeq" id="WP_085848323.1">
    <property type="nucleotide sequence ID" value="NZ_FNZV01000006.1"/>
</dbReference>
<dbReference type="SUPFAM" id="SSF53335">
    <property type="entry name" value="S-adenosyl-L-methionine-dependent methyltransferases"/>
    <property type="match status" value="1"/>
</dbReference>
<dbReference type="InterPro" id="IPR046977">
    <property type="entry name" value="RsmC/RlmG"/>
</dbReference>
<dbReference type="OrthoDB" id="9816072at2"/>
<dbReference type="InterPro" id="IPR029063">
    <property type="entry name" value="SAM-dependent_MTases_sf"/>
</dbReference>
<keyword evidence="1" id="KW-0963">Cytoplasm</keyword>
<dbReference type="CDD" id="cd02440">
    <property type="entry name" value="AdoMet_MTases"/>
    <property type="match status" value="1"/>
</dbReference>
<name>A0A1Y5S9K3_9RHOB</name>
<protein>
    <submittedName>
        <fullName evidence="7">Ribosomal RNA small subunit methyltransferase C</fullName>
        <ecNumber evidence="7">2.1.1.172</ecNumber>
    </submittedName>
</protein>
<dbReference type="InterPro" id="IPR002052">
    <property type="entry name" value="DNA_methylase_N6_adenine_CS"/>
</dbReference>
<dbReference type="Gene3D" id="3.40.50.150">
    <property type="entry name" value="Vaccinia Virus protein VP39"/>
    <property type="match status" value="2"/>
</dbReference>
<dbReference type="GO" id="GO:0052914">
    <property type="term" value="F:16S rRNA (guanine(1207)-N(2))-methyltransferase activity"/>
    <property type="evidence" value="ECO:0007669"/>
    <property type="project" value="UniProtKB-EC"/>
</dbReference>
<dbReference type="Pfam" id="PF05175">
    <property type="entry name" value="MTS"/>
    <property type="match status" value="1"/>
</dbReference>
<dbReference type="EMBL" id="FWFW01000003">
    <property type="protein sequence ID" value="SLN34105.1"/>
    <property type="molecule type" value="Genomic_DNA"/>
</dbReference>
<gene>
    <name evidence="7" type="primary">rsmC</name>
    <name evidence="7" type="ORF">PAM7971_01451</name>
</gene>
<dbReference type="STRING" id="658057.SAMN04488032_106102"/>
<reference evidence="7 8" key="1">
    <citation type="submission" date="2017-03" db="EMBL/GenBank/DDBJ databases">
        <authorList>
            <person name="Afonso C.L."/>
            <person name="Miller P.J."/>
            <person name="Scott M.A."/>
            <person name="Spackman E."/>
            <person name="Goraichik I."/>
            <person name="Dimitrov K.M."/>
            <person name="Suarez D.L."/>
            <person name="Swayne D.E."/>
        </authorList>
    </citation>
    <scope>NUCLEOTIDE SEQUENCE [LARGE SCALE GENOMIC DNA]</scope>
    <source>
        <strain evidence="7 8">CECT 7971</strain>
    </source>
</reference>
<feature type="domain" description="Methyltransferase small" evidence="6">
    <location>
        <begin position="151"/>
        <end position="314"/>
    </location>
</feature>
<keyword evidence="4 7" id="KW-0808">Transferase</keyword>
<sequence length="326" mass="34500">MVSPRLPLVLDGQDQPNRAVVYRPRAGADLSALGAADVQIVQGFKPDAAAFEALGCNVRTVAEGDFDLAIVAVPRAKAEARALIADAAARGTRVVVDGQKTDGIDSLLKEVRKRTPILALVSKAHGKAFLFEGGDFTDWVDPGALNVVEGFVTRLGVFSADGIDKASAALVEALPEKLPAKVADFGAGWGYLSRHILTHEGVKQLHIVEAEAAALACAKDNIDDARAVFHWADVTTFETKPGFDGIIMNPPFHTARTADPALGQAFIASAARCLAPHGKLWMVANRHLPYEATLGQHFGVVAEIGGTSGFKILQASKPLRASKRTS</sequence>
<dbReference type="PANTHER" id="PTHR47816:SF4">
    <property type="entry name" value="RIBOSOMAL RNA SMALL SUBUNIT METHYLTRANSFERASE C"/>
    <property type="match status" value="1"/>
</dbReference>
<evidence type="ECO:0000256" key="2">
    <source>
        <dbReference type="ARBA" id="ARBA00022552"/>
    </source>
</evidence>
<evidence type="ECO:0000256" key="5">
    <source>
        <dbReference type="ARBA" id="ARBA00022691"/>
    </source>
</evidence>
<dbReference type="AlphaFoldDB" id="A0A1Y5S9K3"/>
<dbReference type="Proteomes" id="UP000193307">
    <property type="component" value="Unassembled WGS sequence"/>
</dbReference>
<evidence type="ECO:0000313" key="7">
    <source>
        <dbReference type="EMBL" id="SLN34105.1"/>
    </source>
</evidence>
<evidence type="ECO:0000259" key="6">
    <source>
        <dbReference type="Pfam" id="PF05175"/>
    </source>
</evidence>
<keyword evidence="5" id="KW-0949">S-adenosyl-L-methionine</keyword>
<keyword evidence="2" id="KW-0698">rRNA processing</keyword>
<dbReference type="PANTHER" id="PTHR47816">
    <property type="entry name" value="RIBOSOMAL RNA SMALL SUBUNIT METHYLTRANSFERASE C"/>
    <property type="match status" value="1"/>
</dbReference>
<dbReference type="EC" id="2.1.1.172" evidence="7"/>
<proteinExistence type="predicted"/>